<comment type="similarity">
    <text evidence="2 9">Belongs to the ABC-2 integral membrane protein family.</text>
</comment>
<feature type="transmembrane region" description="Helical" evidence="9">
    <location>
        <begin position="48"/>
        <end position="69"/>
    </location>
</feature>
<protein>
    <recommendedName>
        <fullName evidence="9">Transport permease protein</fullName>
    </recommendedName>
</protein>
<evidence type="ECO:0000256" key="8">
    <source>
        <dbReference type="ARBA" id="ARBA00023136"/>
    </source>
</evidence>
<comment type="caution">
    <text evidence="9">Lacks conserved residue(s) required for the propagation of feature annotation.</text>
</comment>
<proteinExistence type="inferred from homology"/>
<gene>
    <name evidence="11" type="ORF">IEE83_31340</name>
</gene>
<dbReference type="InterPro" id="IPR000412">
    <property type="entry name" value="ABC_2_transport"/>
</dbReference>
<dbReference type="InterPro" id="IPR013525">
    <property type="entry name" value="ABC2_TM"/>
</dbReference>
<dbReference type="PANTHER" id="PTHR30413:SF8">
    <property type="entry name" value="TRANSPORT PERMEASE PROTEIN"/>
    <property type="match status" value="1"/>
</dbReference>
<dbReference type="InterPro" id="IPR047817">
    <property type="entry name" value="ABC2_TM_bact-type"/>
</dbReference>
<keyword evidence="6 9" id="KW-0812">Transmembrane</keyword>
<dbReference type="PROSITE" id="PS51012">
    <property type="entry name" value="ABC_TM2"/>
    <property type="match status" value="1"/>
</dbReference>
<sequence>MDNSEEKWDLEIVAHTGLFDINWREIWLYRDLIFLFVRRDLVATYKQTILGPLWFFIQPILTTFIYVMIFGNMAKIPTGGSPKILFYLGGITIWNYFQECLVKTSETFIANQNLFGKVYFPRLITPISIVISCLLKFLIQFSLFIITWLYFLFQKTPDISPNFTILLLPVYIILMSGLGFSFGILISSLTTRYRDLRFVISFGIQLLMYATPIVYPLEIASEKYRWLLLLNPVTSIVEAFRYSFTGHGNFSYYNLTYSALFILTSLFFSIIIFNRVEKTFMDKI</sequence>
<dbReference type="Pfam" id="PF01061">
    <property type="entry name" value="ABC2_membrane"/>
    <property type="match status" value="1"/>
</dbReference>
<feature type="transmembrane region" description="Helical" evidence="9">
    <location>
        <begin position="252"/>
        <end position="273"/>
    </location>
</feature>
<evidence type="ECO:0000256" key="9">
    <source>
        <dbReference type="RuleBase" id="RU361157"/>
    </source>
</evidence>
<evidence type="ECO:0000256" key="2">
    <source>
        <dbReference type="ARBA" id="ARBA00007783"/>
    </source>
</evidence>
<keyword evidence="7 9" id="KW-1133">Transmembrane helix</keyword>
<reference evidence="12" key="1">
    <citation type="submission" date="2023-07" db="EMBL/GenBank/DDBJ databases">
        <title>Dyadobacter sp. nov 'subterranea' isolated from contaminted grondwater.</title>
        <authorList>
            <person name="Szabo I."/>
            <person name="Al-Omari J."/>
            <person name="Szerdahelyi S.G."/>
            <person name="Rado J."/>
        </authorList>
    </citation>
    <scope>NUCLEOTIDE SEQUENCE [LARGE SCALE GENOMIC DNA]</scope>
    <source>
        <strain evidence="12">UP-52</strain>
    </source>
</reference>
<feature type="transmembrane region" description="Helical" evidence="9">
    <location>
        <begin position="198"/>
        <end position="217"/>
    </location>
</feature>
<evidence type="ECO:0000313" key="11">
    <source>
        <dbReference type="EMBL" id="MBE9466383.1"/>
    </source>
</evidence>
<dbReference type="Proteomes" id="UP000634134">
    <property type="component" value="Unassembled WGS sequence"/>
</dbReference>
<evidence type="ECO:0000256" key="4">
    <source>
        <dbReference type="ARBA" id="ARBA00022475"/>
    </source>
</evidence>
<keyword evidence="8 9" id="KW-0472">Membrane</keyword>
<keyword evidence="4 9" id="KW-1003">Cell membrane</keyword>
<evidence type="ECO:0000313" key="12">
    <source>
        <dbReference type="Proteomes" id="UP000634134"/>
    </source>
</evidence>
<accession>A0ABR9WLZ3</accession>
<feature type="domain" description="ABC transmembrane type-2" evidence="10">
    <location>
        <begin position="50"/>
        <end position="276"/>
    </location>
</feature>
<keyword evidence="5" id="KW-0997">Cell inner membrane</keyword>
<evidence type="ECO:0000256" key="3">
    <source>
        <dbReference type="ARBA" id="ARBA00022448"/>
    </source>
</evidence>
<evidence type="ECO:0000259" key="10">
    <source>
        <dbReference type="PROSITE" id="PS51012"/>
    </source>
</evidence>
<keyword evidence="12" id="KW-1185">Reference proteome</keyword>
<evidence type="ECO:0000256" key="5">
    <source>
        <dbReference type="ARBA" id="ARBA00022519"/>
    </source>
</evidence>
<feature type="transmembrane region" description="Helical" evidence="9">
    <location>
        <begin position="163"/>
        <end position="186"/>
    </location>
</feature>
<dbReference type="PRINTS" id="PR00164">
    <property type="entry name" value="ABC2TRNSPORT"/>
</dbReference>
<feature type="transmembrane region" description="Helical" evidence="9">
    <location>
        <begin position="123"/>
        <end position="151"/>
    </location>
</feature>
<dbReference type="PANTHER" id="PTHR30413">
    <property type="entry name" value="INNER MEMBRANE TRANSPORT PERMEASE"/>
    <property type="match status" value="1"/>
</dbReference>
<comment type="subcellular location">
    <subcellularLocation>
        <location evidence="1">Cell inner membrane</location>
        <topology evidence="1">Multi-pass membrane protein</topology>
    </subcellularLocation>
    <subcellularLocation>
        <location evidence="9">Cell membrane</location>
        <topology evidence="9">Multi-pass membrane protein</topology>
    </subcellularLocation>
</comment>
<comment type="caution">
    <text evidence="11">The sequence shown here is derived from an EMBL/GenBank/DDBJ whole genome shotgun (WGS) entry which is preliminary data.</text>
</comment>
<dbReference type="EMBL" id="JACYGY010000002">
    <property type="protein sequence ID" value="MBE9466383.1"/>
    <property type="molecule type" value="Genomic_DNA"/>
</dbReference>
<evidence type="ECO:0000256" key="6">
    <source>
        <dbReference type="ARBA" id="ARBA00022692"/>
    </source>
</evidence>
<keyword evidence="3 9" id="KW-0813">Transport</keyword>
<evidence type="ECO:0000256" key="7">
    <source>
        <dbReference type="ARBA" id="ARBA00022989"/>
    </source>
</evidence>
<organism evidence="11 12">
    <name type="scientific">Dyadobacter subterraneus</name>
    <dbReference type="NCBI Taxonomy" id="2773304"/>
    <lineage>
        <taxon>Bacteria</taxon>
        <taxon>Pseudomonadati</taxon>
        <taxon>Bacteroidota</taxon>
        <taxon>Cytophagia</taxon>
        <taxon>Cytophagales</taxon>
        <taxon>Spirosomataceae</taxon>
        <taxon>Dyadobacter</taxon>
    </lineage>
</organism>
<evidence type="ECO:0000256" key="1">
    <source>
        <dbReference type="ARBA" id="ARBA00004429"/>
    </source>
</evidence>
<dbReference type="RefSeq" id="WP_194124610.1">
    <property type="nucleotide sequence ID" value="NZ_JACYGY010000002.1"/>
</dbReference>
<name>A0ABR9WLZ3_9BACT</name>